<reference evidence="7 8" key="1">
    <citation type="submission" date="2023-08" db="EMBL/GenBank/DDBJ databases">
        <title>Black Yeasts Isolated from many extreme environments.</title>
        <authorList>
            <person name="Coleine C."/>
            <person name="Stajich J.E."/>
            <person name="Selbmann L."/>
        </authorList>
    </citation>
    <scope>NUCLEOTIDE SEQUENCE [LARGE SCALE GENOMIC DNA]</scope>
    <source>
        <strain evidence="7 8">CCFEE 5910</strain>
    </source>
</reference>
<dbReference type="EMBL" id="JAVRRJ010000002">
    <property type="protein sequence ID" value="KAK5087946.1"/>
    <property type="molecule type" value="Genomic_DNA"/>
</dbReference>
<dbReference type="InterPro" id="IPR041367">
    <property type="entry name" value="Znf-CCCH_4"/>
</dbReference>
<evidence type="ECO:0000313" key="8">
    <source>
        <dbReference type="Proteomes" id="UP001309876"/>
    </source>
</evidence>
<dbReference type="Pfam" id="PF10453">
    <property type="entry name" value="NUFIP1"/>
    <property type="match status" value="1"/>
</dbReference>
<feature type="zinc finger region" description="C3H1-type" evidence="4">
    <location>
        <begin position="364"/>
        <end position="392"/>
    </location>
</feature>
<feature type="region of interest" description="Disordered" evidence="5">
    <location>
        <begin position="256"/>
        <end position="275"/>
    </location>
</feature>
<dbReference type="PROSITE" id="PS50103">
    <property type="entry name" value="ZF_C3H1"/>
    <property type="match status" value="1"/>
</dbReference>
<accession>A0AAN7YHT0</accession>
<feature type="compositionally biased region" description="Basic and acidic residues" evidence="5">
    <location>
        <begin position="193"/>
        <end position="209"/>
    </location>
</feature>
<dbReference type="GO" id="GO:0008270">
    <property type="term" value="F:zinc ion binding"/>
    <property type="evidence" value="ECO:0007669"/>
    <property type="project" value="UniProtKB-KW"/>
</dbReference>
<dbReference type="Gene3D" id="4.10.1000.10">
    <property type="entry name" value="Zinc finger, CCCH-type"/>
    <property type="match status" value="1"/>
</dbReference>
<feature type="region of interest" description="Disordered" evidence="5">
    <location>
        <begin position="287"/>
        <end position="368"/>
    </location>
</feature>
<name>A0AAN7YHT0_9EURO</name>
<feature type="compositionally biased region" description="Acidic residues" evidence="5">
    <location>
        <begin position="106"/>
        <end position="115"/>
    </location>
</feature>
<dbReference type="Pfam" id="PF18044">
    <property type="entry name" value="zf-CCCH_4"/>
    <property type="match status" value="1"/>
</dbReference>
<feature type="compositionally biased region" description="Acidic residues" evidence="5">
    <location>
        <begin position="331"/>
        <end position="341"/>
    </location>
</feature>
<feature type="region of interest" description="Disordered" evidence="5">
    <location>
        <begin position="33"/>
        <end position="116"/>
    </location>
</feature>
<dbReference type="SMART" id="SM00356">
    <property type="entry name" value="ZnF_C3H1"/>
    <property type="match status" value="1"/>
</dbReference>
<feature type="region of interest" description="Disordered" evidence="5">
    <location>
        <begin position="156"/>
        <end position="209"/>
    </location>
</feature>
<proteinExistence type="predicted"/>
<evidence type="ECO:0000256" key="2">
    <source>
        <dbReference type="ARBA" id="ARBA00022771"/>
    </source>
</evidence>
<evidence type="ECO:0000256" key="3">
    <source>
        <dbReference type="ARBA" id="ARBA00022833"/>
    </source>
</evidence>
<feature type="compositionally biased region" description="Low complexity" evidence="5">
    <location>
        <begin position="320"/>
        <end position="330"/>
    </location>
</feature>
<evidence type="ECO:0000256" key="5">
    <source>
        <dbReference type="SAM" id="MobiDB-lite"/>
    </source>
</evidence>
<evidence type="ECO:0000259" key="6">
    <source>
        <dbReference type="PROSITE" id="PS50103"/>
    </source>
</evidence>
<comment type="caution">
    <text evidence="7">The sequence shown here is derived from an EMBL/GenBank/DDBJ whole genome shotgun (WGS) entry which is preliminary data.</text>
</comment>
<keyword evidence="2 4" id="KW-0863">Zinc-finger</keyword>
<dbReference type="AlphaFoldDB" id="A0AAN7YHT0"/>
<evidence type="ECO:0000256" key="1">
    <source>
        <dbReference type="ARBA" id="ARBA00022723"/>
    </source>
</evidence>
<organism evidence="7 8">
    <name type="scientific">Lithohypha guttulata</name>
    <dbReference type="NCBI Taxonomy" id="1690604"/>
    <lineage>
        <taxon>Eukaryota</taxon>
        <taxon>Fungi</taxon>
        <taxon>Dikarya</taxon>
        <taxon>Ascomycota</taxon>
        <taxon>Pezizomycotina</taxon>
        <taxon>Eurotiomycetes</taxon>
        <taxon>Chaetothyriomycetidae</taxon>
        <taxon>Chaetothyriales</taxon>
        <taxon>Trichomeriaceae</taxon>
        <taxon>Lithohypha</taxon>
    </lineage>
</organism>
<keyword evidence="1 4" id="KW-0479">Metal-binding</keyword>
<feature type="compositionally biased region" description="Polar residues" evidence="5">
    <location>
        <begin position="81"/>
        <end position="91"/>
    </location>
</feature>
<feature type="domain" description="C3H1-type" evidence="6">
    <location>
        <begin position="364"/>
        <end position="392"/>
    </location>
</feature>
<dbReference type="InterPro" id="IPR000571">
    <property type="entry name" value="Znf_CCCH"/>
</dbReference>
<evidence type="ECO:0000256" key="4">
    <source>
        <dbReference type="PROSITE-ProRule" id="PRU00723"/>
    </source>
</evidence>
<dbReference type="InterPro" id="IPR019496">
    <property type="entry name" value="NUFIP1_cons_dom"/>
</dbReference>
<keyword evidence="3 4" id="KW-0862">Zinc</keyword>
<dbReference type="Proteomes" id="UP001309876">
    <property type="component" value="Unassembled WGS sequence"/>
</dbReference>
<dbReference type="InterPro" id="IPR036855">
    <property type="entry name" value="Znf_CCCH_sf"/>
</dbReference>
<feature type="compositionally biased region" description="Polar residues" evidence="5">
    <location>
        <begin position="42"/>
        <end position="54"/>
    </location>
</feature>
<sequence>MVNEVAMAEGMDSTILAANTRTSLKHIAPSKFDAGQKRSHATAFQNPPNQTLRNSRPLAPPAVPSFGVDFSALLPKKPETESVQTPVQPRKTNLLGLTPTARNEGSEAEDDEDEEAKLAAPAFTLNALQFEHRGQTSTLKTPEEIAAWVAERRKRWPTEAKREVAQKEAEERVKKHEQDKAARLEASKAAAKTRQEEWQKKKLEKEKSQLRQKMLKEQIHKAKAYATESTPLNAAQIKAERLRRKAEKIAQQLKVAEAQLEKQGPTKDAADDADLEALLTQVDRAAAVRSHGDDADVDAIESASEDSDVSSRQGDTLMADDTSTSGTSDLDSGESDSDAPPEELTSKRADAPPPARRASLDASTDTRPLCTNLAKAGRCKFGRKCRFRHPKPDKKAVAAQQSGAGNRRKGIYQVMVEKEQEEEQKRVLRAIIALGDAGLLKDDEASKE</sequence>
<gene>
    <name evidence="7" type="ORF">LTR05_002162</name>
</gene>
<protein>
    <recommendedName>
        <fullName evidence="6">C3H1-type domain-containing protein</fullName>
    </recommendedName>
</protein>
<feature type="compositionally biased region" description="Basic and acidic residues" evidence="5">
    <location>
        <begin position="156"/>
        <end position="186"/>
    </location>
</feature>
<keyword evidence="8" id="KW-1185">Reference proteome</keyword>
<evidence type="ECO:0000313" key="7">
    <source>
        <dbReference type="EMBL" id="KAK5087946.1"/>
    </source>
</evidence>
<feature type="compositionally biased region" description="Acidic residues" evidence="5">
    <location>
        <begin position="295"/>
        <end position="308"/>
    </location>
</feature>
<dbReference type="SUPFAM" id="SSF90229">
    <property type="entry name" value="CCCH zinc finger"/>
    <property type="match status" value="1"/>
</dbReference>